<feature type="transmembrane region" description="Helical" evidence="8">
    <location>
        <begin position="59"/>
        <end position="78"/>
    </location>
</feature>
<evidence type="ECO:0000256" key="3">
    <source>
        <dbReference type="ARBA" id="ARBA00022475"/>
    </source>
</evidence>
<keyword evidence="4 7" id="KW-0812">Transmembrane</keyword>
<dbReference type="PANTHER" id="PTHR30561:SF0">
    <property type="entry name" value="GUANIDINIUM EXPORTER"/>
    <property type="match status" value="1"/>
</dbReference>
<dbReference type="EMBL" id="JBHRZF010000078">
    <property type="protein sequence ID" value="MFC3860513.1"/>
    <property type="molecule type" value="Genomic_DNA"/>
</dbReference>
<organism evidence="9 10">
    <name type="scientific">Deinococcus antarcticus</name>
    <dbReference type="NCBI Taxonomy" id="1298767"/>
    <lineage>
        <taxon>Bacteria</taxon>
        <taxon>Thermotogati</taxon>
        <taxon>Deinococcota</taxon>
        <taxon>Deinococci</taxon>
        <taxon>Deinococcales</taxon>
        <taxon>Deinococcaceae</taxon>
        <taxon>Deinococcus</taxon>
    </lineage>
</organism>
<keyword evidence="2" id="KW-0813">Transport</keyword>
<evidence type="ECO:0000256" key="8">
    <source>
        <dbReference type="SAM" id="Phobius"/>
    </source>
</evidence>
<feature type="transmembrane region" description="Helical" evidence="8">
    <location>
        <begin position="84"/>
        <end position="103"/>
    </location>
</feature>
<evidence type="ECO:0000256" key="6">
    <source>
        <dbReference type="ARBA" id="ARBA00023136"/>
    </source>
</evidence>
<accession>A0ABV8A7T2</accession>
<keyword evidence="3" id="KW-1003">Cell membrane</keyword>
<name>A0ABV8A7T2_9DEIO</name>
<evidence type="ECO:0000256" key="2">
    <source>
        <dbReference type="ARBA" id="ARBA00022448"/>
    </source>
</evidence>
<dbReference type="RefSeq" id="WP_380076659.1">
    <property type="nucleotide sequence ID" value="NZ_JBHRZF010000078.1"/>
</dbReference>
<evidence type="ECO:0000256" key="5">
    <source>
        <dbReference type="ARBA" id="ARBA00022989"/>
    </source>
</evidence>
<evidence type="ECO:0000256" key="1">
    <source>
        <dbReference type="ARBA" id="ARBA00004651"/>
    </source>
</evidence>
<dbReference type="InterPro" id="IPR000390">
    <property type="entry name" value="Small_drug/metabolite_transptr"/>
</dbReference>
<dbReference type="Gene3D" id="1.10.3730.20">
    <property type="match status" value="1"/>
</dbReference>
<evidence type="ECO:0000256" key="4">
    <source>
        <dbReference type="ARBA" id="ARBA00022692"/>
    </source>
</evidence>
<comment type="similarity">
    <text evidence="7">Belongs to the drug/metabolite transporter (DMT) superfamily. Small multidrug resistance (SMR) (TC 2.A.7.1) family.</text>
</comment>
<sequence>MNSAWISLLLAGLFEIGFTTALKLEQKNKNFVWLFLLCAIISFQFLSKAIETIPIGTAYAIWTGIGAVGTALVGMTFFRERMNPAKLALLGVMIAAIIGLKAIE</sequence>
<dbReference type="PANTHER" id="PTHR30561">
    <property type="entry name" value="SMR FAMILY PROTON-DEPENDENT DRUG EFFLUX TRANSPORTER SUGE"/>
    <property type="match status" value="1"/>
</dbReference>
<keyword evidence="6 8" id="KW-0472">Membrane</keyword>
<comment type="caution">
    <text evidence="9">The sequence shown here is derived from an EMBL/GenBank/DDBJ whole genome shotgun (WGS) entry which is preliminary data.</text>
</comment>
<protein>
    <submittedName>
        <fullName evidence="9">DMT family transporter</fullName>
    </submittedName>
</protein>
<comment type="subcellular location">
    <subcellularLocation>
        <location evidence="1 7">Cell membrane</location>
        <topology evidence="1 7">Multi-pass membrane protein</topology>
    </subcellularLocation>
</comment>
<keyword evidence="5 8" id="KW-1133">Transmembrane helix</keyword>
<evidence type="ECO:0000256" key="7">
    <source>
        <dbReference type="RuleBase" id="RU003942"/>
    </source>
</evidence>
<evidence type="ECO:0000313" key="10">
    <source>
        <dbReference type="Proteomes" id="UP001595748"/>
    </source>
</evidence>
<dbReference type="Pfam" id="PF00893">
    <property type="entry name" value="Multi_Drug_Res"/>
    <property type="match status" value="1"/>
</dbReference>
<dbReference type="Proteomes" id="UP001595748">
    <property type="component" value="Unassembled WGS sequence"/>
</dbReference>
<reference evidence="10" key="1">
    <citation type="journal article" date="2019" name="Int. J. Syst. Evol. Microbiol.">
        <title>The Global Catalogue of Microorganisms (GCM) 10K type strain sequencing project: providing services to taxonomists for standard genome sequencing and annotation.</title>
        <authorList>
            <consortium name="The Broad Institute Genomics Platform"/>
            <consortium name="The Broad Institute Genome Sequencing Center for Infectious Disease"/>
            <person name="Wu L."/>
            <person name="Ma J."/>
        </authorList>
    </citation>
    <scope>NUCLEOTIDE SEQUENCE [LARGE SCALE GENOMIC DNA]</scope>
    <source>
        <strain evidence="10">CCTCC AB 2013263</strain>
    </source>
</reference>
<dbReference type="InterPro" id="IPR045324">
    <property type="entry name" value="Small_multidrug_res"/>
</dbReference>
<evidence type="ECO:0000313" key="9">
    <source>
        <dbReference type="EMBL" id="MFC3860513.1"/>
    </source>
</evidence>
<proteinExistence type="inferred from homology"/>
<feature type="transmembrane region" description="Helical" evidence="8">
    <location>
        <begin position="31"/>
        <end position="47"/>
    </location>
</feature>
<gene>
    <name evidence="9" type="ORF">ACFOPQ_07010</name>
</gene>
<dbReference type="InterPro" id="IPR037185">
    <property type="entry name" value="EmrE-like"/>
</dbReference>
<keyword evidence="10" id="KW-1185">Reference proteome</keyword>
<dbReference type="SUPFAM" id="SSF103481">
    <property type="entry name" value="Multidrug resistance efflux transporter EmrE"/>
    <property type="match status" value="1"/>
</dbReference>